<dbReference type="PANTHER" id="PTHR21621">
    <property type="entry name" value="RIBOSOMAL PROTEIN S6 MODIFICATION PROTEIN"/>
    <property type="match status" value="1"/>
</dbReference>
<dbReference type="EMBL" id="CP147403">
    <property type="protein sequence ID" value="WXB87321.1"/>
    <property type="molecule type" value="Genomic_DNA"/>
</dbReference>
<dbReference type="Pfam" id="PF14398">
    <property type="entry name" value="ATPgrasp_YheCD"/>
    <property type="match status" value="1"/>
</dbReference>
<dbReference type="SUPFAM" id="SSF56059">
    <property type="entry name" value="Glutathione synthetase ATP-binding domain-like"/>
    <property type="match status" value="1"/>
</dbReference>
<proteinExistence type="predicted"/>
<organism evidence="1 2">
    <name type="scientific">Metabacillus rhizosphaerae</name>
    <dbReference type="NCBI Taxonomy" id="3117747"/>
    <lineage>
        <taxon>Bacteria</taxon>
        <taxon>Bacillati</taxon>
        <taxon>Bacillota</taxon>
        <taxon>Bacilli</taxon>
        <taxon>Bacillales</taxon>
        <taxon>Bacillaceae</taxon>
        <taxon>Metabacillus</taxon>
    </lineage>
</organism>
<dbReference type="RefSeq" id="WP_338786542.1">
    <property type="nucleotide sequence ID" value="NZ_CP147403.1"/>
</dbReference>
<dbReference type="PANTHER" id="PTHR21621:SF0">
    <property type="entry name" value="BETA-CITRYLGLUTAMATE SYNTHASE B-RELATED"/>
    <property type="match status" value="1"/>
</dbReference>
<reference evidence="1 2" key="1">
    <citation type="submission" date="2024-02" db="EMBL/GenBank/DDBJ databases">
        <title>Seven novel Bacillus-like species.</title>
        <authorList>
            <person name="Liu G."/>
        </authorList>
    </citation>
    <scope>NUCLEOTIDE SEQUENCE [LARGE SCALE GENOMIC DNA]</scope>
    <source>
        <strain evidence="1 2">FJAT-53654</strain>
    </source>
</reference>
<keyword evidence="2" id="KW-1185">Reference proteome</keyword>
<dbReference type="Gene3D" id="3.30.1490.20">
    <property type="entry name" value="ATP-grasp fold, A domain"/>
    <property type="match status" value="1"/>
</dbReference>
<sequence length="335" mass="38994">MTLIGMLHYRKNPEKVKKAYAFAAVAKMEGVDFIYFSYSSIDFNRRKINSWQYKDGEWLQSETEFPDVVINSSGPKSAEQVVVYRRLKQDIPFTSHSVGNKLQVYKKVKTENAFADYLIPTKRILREKQVISYLKKHSKIVMKPMSGNKGIDIYFIEQLEEDKLSILHGKELKRITRQELEDHLKGKLKNKYIMQPFIECKTKSGLAYDFRLHVQKNENKKWVIALIYPRINGDGKLTSNISSGGFRGELTSFLDQEFGQESPQVVQLLQNFALSFSEHLDQIYNCSFDELGIDVGIDVNRKLWIYEVNWRPGSKHREFEVAKQMIPYAMSLHAN</sequence>
<protein>
    <submittedName>
        <fullName evidence="1">YheC/YheD family protein</fullName>
    </submittedName>
</protein>
<dbReference type="InterPro" id="IPR013815">
    <property type="entry name" value="ATP_grasp_subdomain_1"/>
</dbReference>
<evidence type="ECO:0000313" key="1">
    <source>
        <dbReference type="EMBL" id="WXB87321.1"/>
    </source>
</evidence>
<dbReference type="InterPro" id="IPR026838">
    <property type="entry name" value="YheC/D"/>
</dbReference>
<dbReference type="Proteomes" id="UP001368328">
    <property type="component" value="Chromosome"/>
</dbReference>
<dbReference type="Gene3D" id="3.30.470.20">
    <property type="entry name" value="ATP-grasp fold, B domain"/>
    <property type="match status" value="1"/>
</dbReference>
<gene>
    <name evidence="1" type="ORF">WCV66_19095</name>
</gene>
<evidence type="ECO:0000313" key="2">
    <source>
        <dbReference type="Proteomes" id="UP001368328"/>
    </source>
</evidence>
<name>A0ABZ2MPN6_9BACI</name>
<accession>A0ABZ2MPN6</accession>